<evidence type="ECO:0000313" key="16">
    <source>
        <dbReference type="Proteomes" id="UP000606274"/>
    </source>
</evidence>
<keyword evidence="4" id="KW-0677">Repeat</keyword>
<keyword evidence="10" id="KW-0393">Immunoglobulin domain</keyword>
<keyword evidence="9" id="KW-0325">Glycoprotein</keyword>
<dbReference type="Pfam" id="PF13927">
    <property type="entry name" value="Ig_3"/>
    <property type="match status" value="2"/>
</dbReference>
<dbReference type="GO" id="GO:0005886">
    <property type="term" value="C:plasma membrane"/>
    <property type="evidence" value="ECO:0007669"/>
    <property type="project" value="UniProtKB-ARBA"/>
</dbReference>
<gene>
    <name evidence="15" type="ORF">HF521_010919</name>
</gene>
<proteinExistence type="predicted"/>
<feature type="chain" id="PRO_5035795980" description="Neural cell adhesion molecule 1" evidence="12">
    <location>
        <begin position="22"/>
        <end position="695"/>
    </location>
</feature>
<dbReference type="SMART" id="SM00409">
    <property type="entry name" value="IG"/>
    <property type="match status" value="4"/>
</dbReference>
<dbReference type="PROSITE" id="PS50853">
    <property type="entry name" value="FN3"/>
    <property type="match status" value="2"/>
</dbReference>
<evidence type="ECO:0000256" key="8">
    <source>
        <dbReference type="ARBA" id="ARBA00023157"/>
    </source>
</evidence>
<protein>
    <recommendedName>
        <fullName evidence="17">Neural cell adhesion molecule 1</fullName>
    </recommendedName>
</protein>
<evidence type="ECO:0000256" key="10">
    <source>
        <dbReference type="ARBA" id="ARBA00023319"/>
    </source>
</evidence>
<feature type="domain" description="Ig-like" evidence="13">
    <location>
        <begin position="298"/>
        <end position="380"/>
    </location>
</feature>
<evidence type="ECO:0000256" key="7">
    <source>
        <dbReference type="ARBA" id="ARBA00023136"/>
    </source>
</evidence>
<keyword evidence="6 11" id="KW-1133">Transmembrane helix</keyword>
<reference evidence="15" key="1">
    <citation type="submission" date="2020-08" db="EMBL/GenBank/DDBJ databases">
        <title>Chromosome-level assembly of Southern catfish (Silurus meridionalis) provides insights into visual adaptation to the nocturnal and benthic lifestyles.</title>
        <authorList>
            <person name="Zhang Y."/>
            <person name="Wang D."/>
            <person name="Peng Z."/>
        </authorList>
    </citation>
    <scope>NUCLEOTIDE SEQUENCE</scope>
    <source>
        <strain evidence="15">SWU-2019-XX</strain>
        <tissue evidence="15">Muscle</tissue>
    </source>
</reference>
<evidence type="ECO:0000256" key="1">
    <source>
        <dbReference type="ARBA" id="ARBA00004167"/>
    </source>
</evidence>
<feature type="signal peptide" evidence="12">
    <location>
        <begin position="1"/>
        <end position="21"/>
    </location>
</feature>
<accession>A0A8T0AHL6</accession>
<evidence type="ECO:0000256" key="3">
    <source>
        <dbReference type="ARBA" id="ARBA00022729"/>
    </source>
</evidence>
<dbReference type="InterPro" id="IPR036116">
    <property type="entry name" value="FN3_sf"/>
</dbReference>
<dbReference type="CDD" id="cd00096">
    <property type="entry name" value="Ig"/>
    <property type="match status" value="1"/>
</dbReference>
<dbReference type="InterPro" id="IPR003961">
    <property type="entry name" value="FN3_dom"/>
</dbReference>
<feature type="domain" description="Fibronectin type-III" evidence="14">
    <location>
        <begin position="481"/>
        <end position="580"/>
    </location>
</feature>
<comment type="caution">
    <text evidence="15">The sequence shown here is derived from an EMBL/GenBank/DDBJ whole genome shotgun (WGS) entry which is preliminary data.</text>
</comment>
<evidence type="ECO:0000256" key="12">
    <source>
        <dbReference type="SAM" id="SignalP"/>
    </source>
</evidence>
<evidence type="ECO:0000256" key="5">
    <source>
        <dbReference type="ARBA" id="ARBA00022889"/>
    </source>
</evidence>
<evidence type="ECO:0000259" key="13">
    <source>
        <dbReference type="PROSITE" id="PS50835"/>
    </source>
</evidence>
<dbReference type="InterPro" id="IPR007110">
    <property type="entry name" value="Ig-like_dom"/>
</dbReference>
<dbReference type="InterPro" id="IPR009138">
    <property type="entry name" value="Neural_cell_adh"/>
</dbReference>
<dbReference type="Pfam" id="PF07679">
    <property type="entry name" value="I-set"/>
    <property type="match status" value="2"/>
</dbReference>
<feature type="domain" description="Ig-like" evidence="13">
    <location>
        <begin position="207"/>
        <end position="295"/>
    </location>
</feature>
<evidence type="ECO:0008006" key="17">
    <source>
        <dbReference type="Google" id="ProtNLM"/>
    </source>
</evidence>
<evidence type="ECO:0000256" key="4">
    <source>
        <dbReference type="ARBA" id="ARBA00022737"/>
    </source>
</evidence>
<keyword evidence="5" id="KW-0130">Cell adhesion</keyword>
<dbReference type="Pfam" id="PF00041">
    <property type="entry name" value="fn3"/>
    <property type="match status" value="2"/>
</dbReference>
<dbReference type="InterPro" id="IPR051170">
    <property type="entry name" value="Neural/epithelial_adhesion"/>
</dbReference>
<keyword evidence="7 11" id="KW-0472">Membrane</keyword>
<feature type="transmembrane region" description="Helical" evidence="11">
    <location>
        <begin position="585"/>
        <end position="607"/>
    </location>
</feature>
<dbReference type="Proteomes" id="UP000606274">
    <property type="component" value="Unassembled WGS sequence"/>
</dbReference>
<comment type="subcellular location">
    <subcellularLocation>
        <location evidence="1">Membrane</location>
        <topology evidence="1">Single-pass membrane protein</topology>
    </subcellularLocation>
</comment>
<dbReference type="InterPro" id="IPR013098">
    <property type="entry name" value="Ig_I-set"/>
</dbReference>
<dbReference type="Gene3D" id="2.60.40.10">
    <property type="entry name" value="Immunoglobulins"/>
    <property type="match status" value="6"/>
</dbReference>
<dbReference type="GO" id="GO:0043005">
    <property type="term" value="C:neuron projection"/>
    <property type="evidence" value="ECO:0007669"/>
    <property type="project" value="TreeGrafter"/>
</dbReference>
<dbReference type="InterPro" id="IPR003598">
    <property type="entry name" value="Ig_sub2"/>
</dbReference>
<feature type="domain" description="Fibronectin type-III" evidence="14">
    <location>
        <begin position="384"/>
        <end position="478"/>
    </location>
</feature>
<evidence type="ECO:0000256" key="11">
    <source>
        <dbReference type="SAM" id="Phobius"/>
    </source>
</evidence>
<evidence type="ECO:0000256" key="2">
    <source>
        <dbReference type="ARBA" id="ARBA00022692"/>
    </source>
</evidence>
<dbReference type="CDD" id="cd00063">
    <property type="entry name" value="FN3"/>
    <property type="match status" value="2"/>
</dbReference>
<sequence>MATSTVIITLFFYVFSTVTDATTEAPKVELHATNKDIEVGSEQLLFCKTNKATTFKWQKDGEDIEDNIESDEEKSRLTLKNVQHEDTGKYTCICDFDGDEQEESIHIYVYETPKFVSNKTYYEFLVNETAYIPCEVTGKPEVEINWYWNGLPIANNDTNNLSVLSDGSLQITNIQRQNHGTYVCEGKIKRRPVAKTLNISVVVNVPPSVIVRGESAKVLAGPNNKATLTCLVTGAPHPNISWKVPDTSDSSRYTYNSDKSKLIINGLARRDAGKYVCTAINNFGKDSAEFTLDVTEHPTVTLDKNVQVVKLGDSVSVNCNANGHPTPTVQWLNRNNILPSNGRLRALATTLQIDNVMPSDGGVYSCNAINEAGKTTQTLTLMTSPDVPTSFTVSPGPAAFHITLQKSIQDGGSPITQYIIQWRNDSQYDWEQTTVPSSGVLKVTSLETYTEYFVRIAAKNQHFFGGFSAEKKIRTLAKQGEPDIPTLSEDEGKVEKNSYSIPIKLLEDGGSAVTHYIVRYRKNKESEAWREKEADANSSSIHLQNLEYDSNYEAEISAVNTNGFSKPSKIHFSIPQAQPSLGKGGVVAIVLFVFVLLLVGVDAMCCYTNHCGILNFLARKLFGPNVSETKSLEEGVFNNTLTMNGLEKPMSNIPKLQPQNKTVNGVQSEVTCDKAPLTKFEKSLAATDPVNEARL</sequence>
<keyword evidence="8" id="KW-1015">Disulfide bond</keyword>
<dbReference type="FunFam" id="2.60.40.10:FF:000017">
    <property type="entry name" value="Down syndrome cell adhesion molecule b"/>
    <property type="match status" value="1"/>
</dbReference>
<evidence type="ECO:0000256" key="6">
    <source>
        <dbReference type="ARBA" id="ARBA00022989"/>
    </source>
</evidence>
<dbReference type="EMBL" id="JABFDY010000021">
    <property type="protein sequence ID" value="KAF7691952.1"/>
    <property type="molecule type" value="Genomic_DNA"/>
</dbReference>
<dbReference type="SUPFAM" id="SSF49265">
    <property type="entry name" value="Fibronectin type III"/>
    <property type="match status" value="2"/>
</dbReference>
<dbReference type="PROSITE" id="PS50835">
    <property type="entry name" value="IG_LIKE"/>
    <property type="match status" value="4"/>
</dbReference>
<keyword evidence="2 11" id="KW-0812">Transmembrane</keyword>
<name>A0A8T0AHL6_SILME</name>
<dbReference type="PRINTS" id="PR01838">
    <property type="entry name" value="NCAMFAMILY"/>
</dbReference>
<dbReference type="SMART" id="SM00408">
    <property type="entry name" value="IGc2"/>
    <property type="match status" value="4"/>
</dbReference>
<dbReference type="SUPFAM" id="SSF48726">
    <property type="entry name" value="Immunoglobulin"/>
    <property type="match status" value="4"/>
</dbReference>
<feature type="domain" description="Ig-like" evidence="13">
    <location>
        <begin position="113"/>
        <end position="200"/>
    </location>
</feature>
<dbReference type="PANTHER" id="PTHR12231">
    <property type="entry name" value="CTX-RELATED TYPE I TRANSMEMBRANE PROTEIN"/>
    <property type="match status" value="1"/>
</dbReference>
<evidence type="ECO:0000256" key="9">
    <source>
        <dbReference type="ARBA" id="ARBA00023180"/>
    </source>
</evidence>
<dbReference type="GO" id="GO:0007155">
    <property type="term" value="P:cell adhesion"/>
    <property type="evidence" value="ECO:0007669"/>
    <property type="project" value="UniProtKB-KW"/>
</dbReference>
<evidence type="ECO:0000259" key="14">
    <source>
        <dbReference type="PROSITE" id="PS50853"/>
    </source>
</evidence>
<dbReference type="FunFam" id="2.60.40.10:FF:000032">
    <property type="entry name" value="palladin isoform X1"/>
    <property type="match status" value="1"/>
</dbReference>
<organism evidence="15 16">
    <name type="scientific">Silurus meridionalis</name>
    <name type="common">Southern catfish</name>
    <name type="synonym">Silurus soldatovi meridionalis</name>
    <dbReference type="NCBI Taxonomy" id="175797"/>
    <lineage>
        <taxon>Eukaryota</taxon>
        <taxon>Metazoa</taxon>
        <taxon>Chordata</taxon>
        <taxon>Craniata</taxon>
        <taxon>Vertebrata</taxon>
        <taxon>Euteleostomi</taxon>
        <taxon>Actinopterygii</taxon>
        <taxon>Neopterygii</taxon>
        <taxon>Teleostei</taxon>
        <taxon>Ostariophysi</taxon>
        <taxon>Siluriformes</taxon>
        <taxon>Siluridae</taxon>
        <taxon>Silurus</taxon>
    </lineage>
</organism>
<keyword evidence="3 12" id="KW-0732">Signal</keyword>
<dbReference type="InterPro" id="IPR003599">
    <property type="entry name" value="Ig_sub"/>
</dbReference>
<dbReference type="InterPro" id="IPR036179">
    <property type="entry name" value="Ig-like_dom_sf"/>
</dbReference>
<dbReference type="AlphaFoldDB" id="A0A8T0AHL6"/>
<feature type="domain" description="Ig-like" evidence="13">
    <location>
        <begin position="26"/>
        <end position="106"/>
    </location>
</feature>
<keyword evidence="16" id="KW-1185">Reference proteome</keyword>
<dbReference type="PANTHER" id="PTHR12231:SF253">
    <property type="entry name" value="DPR-INTERACTING PROTEIN ETA, ISOFORM B-RELATED"/>
    <property type="match status" value="1"/>
</dbReference>
<evidence type="ECO:0000313" key="15">
    <source>
        <dbReference type="EMBL" id="KAF7691952.1"/>
    </source>
</evidence>
<dbReference type="InterPro" id="IPR013783">
    <property type="entry name" value="Ig-like_fold"/>
</dbReference>
<dbReference type="SMART" id="SM00060">
    <property type="entry name" value="FN3"/>
    <property type="match status" value="2"/>
</dbReference>